<evidence type="ECO:0000256" key="1">
    <source>
        <dbReference type="SAM" id="MobiDB-lite"/>
    </source>
</evidence>
<dbReference type="EMBL" id="ML001375">
    <property type="protein sequence ID" value="RKO83324.1"/>
    <property type="molecule type" value="Genomic_DNA"/>
</dbReference>
<organism evidence="2 3">
    <name type="scientific">Blyttiomyces helicus</name>
    <dbReference type="NCBI Taxonomy" id="388810"/>
    <lineage>
        <taxon>Eukaryota</taxon>
        <taxon>Fungi</taxon>
        <taxon>Fungi incertae sedis</taxon>
        <taxon>Chytridiomycota</taxon>
        <taxon>Chytridiomycota incertae sedis</taxon>
        <taxon>Chytridiomycetes</taxon>
        <taxon>Chytridiomycetes incertae sedis</taxon>
        <taxon>Blyttiomyces</taxon>
    </lineage>
</organism>
<feature type="compositionally biased region" description="Basic residues" evidence="1">
    <location>
        <begin position="181"/>
        <end position="195"/>
    </location>
</feature>
<evidence type="ECO:0000313" key="2">
    <source>
        <dbReference type="EMBL" id="RKO83324.1"/>
    </source>
</evidence>
<feature type="region of interest" description="Disordered" evidence="1">
    <location>
        <begin position="166"/>
        <end position="196"/>
    </location>
</feature>
<reference evidence="3" key="1">
    <citation type="journal article" date="2018" name="Nat. Microbiol.">
        <title>Leveraging single-cell genomics to expand the fungal tree of life.</title>
        <authorList>
            <person name="Ahrendt S.R."/>
            <person name="Quandt C.A."/>
            <person name="Ciobanu D."/>
            <person name="Clum A."/>
            <person name="Salamov A."/>
            <person name="Andreopoulos B."/>
            <person name="Cheng J.F."/>
            <person name="Woyke T."/>
            <person name="Pelin A."/>
            <person name="Henrissat B."/>
            <person name="Reynolds N.K."/>
            <person name="Benny G.L."/>
            <person name="Smith M.E."/>
            <person name="James T.Y."/>
            <person name="Grigoriev I.V."/>
        </authorList>
    </citation>
    <scope>NUCLEOTIDE SEQUENCE [LARGE SCALE GENOMIC DNA]</scope>
</reference>
<gene>
    <name evidence="2" type="ORF">BDK51DRAFT_51591</name>
</gene>
<protein>
    <submittedName>
        <fullName evidence="2">Uncharacterized protein</fullName>
    </submittedName>
</protein>
<sequence>MLVDTQAKKSITPSVTSPSKAEIGEGAQFLQLSGNELKCWRDLVDVSNTIELSFSSTRLPDAPRKCQTRSCDSSSSQTCTQKSRTSIASPPFSGAVQSRDLVNVNHDLERAFPLAPTSASTPQLGGWEAASAALGGIGGKDQREFEDVLTSLAGICPKVFYVPGEGADGGLGEGETESRPGRRISRSRVGGRPRGGRTLFAFASLATNGVGPRA</sequence>
<name>A0A4P9VUP9_9FUNG</name>
<dbReference type="Proteomes" id="UP000269721">
    <property type="component" value="Unassembled WGS sequence"/>
</dbReference>
<evidence type="ECO:0000313" key="3">
    <source>
        <dbReference type="Proteomes" id="UP000269721"/>
    </source>
</evidence>
<proteinExistence type="predicted"/>
<feature type="compositionally biased region" description="Low complexity" evidence="1">
    <location>
        <begin position="68"/>
        <end position="86"/>
    </location>
</feature>
<accession>A0A4P9VUP9</accession>
<keyword evidence="3" id="KW-1185">Reference proteome</keyword>
<feature type="region of interest" description="Disordered" evidence="1">
    <location>
        <begin position="65"/>
        <end position="92"/>
    </location>
</feature>
<dbReference type="AlphaFoldDB" id="A0A4P9VUP9"/>